<evidence type="ECO:0000256" key="3">
    <source>
        <dbReference type="ARBA" id="ARBA00022801"/>
    </source>
</evidence>
<dbReference type="OrthoDB" id="9809962at2"/>
<proteinExistence type="predicted"/>
<dbReference type="PANTHER" id="PTHR46470">
    <property type="entry name" value="N-ACYLNEURAMINATE-9-PHOSPHATASE"/>
    <property type="match status" value="1"/>
</dbReference>
<evidence type="ECO:0000313" key="6">
    <source>
        <dbReference type="Proteomes" id="UP000276309"/>
    </source>
</evidence>
<keyword evidence="2" id="KW-0479">Metal-binding</keyword>
<dbReference type="InterPro" id="IPR006439">
    <property type="entry name" value="HAD-SF_hydro_IA"/>
</dbReference>
<dbReference type="GO" id="GO:0044281">
    <property type="term" value="P:small molecule metabolic process"/>
    <property type="evidence" value="ECO:0007669"/>
    <property type="project" value="UniProtKB-ARBA"/>
</dbReference>
<dbReference type="EMBL" id="CP032050">
    <property type="protein sequence ID" value="AYN68451.1"/>
    <property type="molecule type" value="Genomic_DNA"/>
</dbReference>
<evidence type="ECO:0000256" key="1">
    <source>
        <dbReference type="ARBA" id="ARBA00001946"/>
    </source>
</evidence>
<keyword evidence="3 5" id="KW-0378">Hydrolase</keyword>
<dbReference type="GO" id="GO:0046872">
    <property type="term" value="F:metal ion binding"/>
    <property type="evidence" value="ECO:0007669"/>
    <property type="project" value="UniProtKB-KW"/>
</dbReference>
<keyword evidence="6" id="KW-1185">Reference proteome</keyword>
<gene>
    <name evidence="5" type="ORF">D1013_14200</name>
</gene>
<accession>A0A3G2L8E7</accession>
<dbReference type="Pfam" id="PF13419">
    <property type="entry name" value="HAD_2"/>
    <property type="match status" value="1"/>
</dbReference>
<organism evidence="5 6">
    <name type="scientific">Euzebyella marina</name>
    <dbReference type="NCBI Taxonomy" id="1761453"/>
    <lineage>
        <taxon>Bacteria</taxon>
        <taxon>Pseudomonadati</taxon>
        <taxon>Bacteroidota</taxon>
        <taxon>Flavobacteriia</taxon>
        <taxon>Flavobacteriales</taxon>
        <taxon>Flavobacteriaceae</taxon>
        <taxon>Euzebyella</taxon>
    </lineage>
</organism>
<dbReference type="AlphaFoldDB" id="A0A3G2L8E7"/>
<evidence type="ECO:0000256" key="2">
    <source>
        <dbReference type="ARBA" id="ARBA00022723"/>
    </source>
</evidence>
<dbReference type="GO" id="GO:0016791">
    <property type="term" value="F:phosphatase activity"/>
    <property type="evidence" value="ECO:0007669"/>
    <property type="project" value="TreeGrafter"/>
</dbReference>
<dbReference type="RefSeq" id="WP_121849464.1">
    <property type="nucleotide sequence ID" value="NZ_CP032050.1"/>
</dbReference>
<dbReference type="InterPro" id="IPR041492">
    <property type="entry name" value="HAD_2"/>
</dbReference>
<dbReference type="InterPro" id="IPR036412">
    <property type="entry name" value="HAD-like_sf"/>
</dbReference>
<dbReference type="SUPFAM" id="SSF56784">
    <property type="entry name" value="HAD-like"/>
    <property type="match status" value="1"/>
</dbReference>
<dbReference type="Proteomes" id="UP000276309">
    <property type="component" value="Chromosome"/>
</dbReference>
<dbReference type="Gene3D" id="1.10.150.520">
    <property type="match status" value="1"/>
</dbReference>
<dbReference type="PANTHER" id="PTHR46470:SF2">
    <property type="entry name" value="GLYCERALDEHYDE 3-PHOSPHATE PHOSPHATASE"/>
    <property type="match status" value="1"/>
</dbReference>
<sequence length="218" mass="25129">MDIKIDSSTVIVFDLDDTLYNELSYLKSAYIEIAQSLSPKNWQSLYSRMFSLYRDQKNVFLYLSENWPIEKAKLIESYRNHFPNITLFEGARQLLTDIKAKDGKLALITDGRSLTQRNKLKALQIEDLFDEVIISEEIGSEKPNINNYLAIERQFPNSSYCYIADNLKKDFIVPNERGWNSIGLIDNGMNIHFTSHQYLNDSTSPKGLIVSLKEITIA</sequence>
<comment type="cofactor">
    <cofactor evidence="1">
        <name>Mg(2+)</name>
        <dbReference type="ChEBI" id="CHEBI:18420"/>
    </cofactor>
</comment>
<dbReference type="SFLD" id="SFLDS00003">
    <property type="entry name" value="Haloacid_Dehalogenase"/>
    <property type="match status" value="1"/>
</dbReference>
<dbReference type="NCBIfam" id="TIGR01549">
    <property type="entry name" value="HAD-SF-IA-v1"/>
    <property type="match status" value="1"/>
</dbReference>
<dbReference type="Gene3D" id="3.40.50.1000">
    <property type="entry name" value="HAD superfamily/HAD-like"/>
    <property type="match status" value="1"/>
</dbReference>
<reference evidence="5 6" key="1">
    <citation type="submission" date="2018-08" db="EMBL/GenBank/DDBJ databases">
        <title>The reduced genetic potential of extracellular carbohydrate catabolism in Euzebyella marina RN62, a Flavobacteriia bacterium isolated from the hadal water.</title>
        <authorList>
            <person name="Xue C."/>
        </authorList>
    </citation>
    <scope>NUCLEOTIDE SEQUENCE [LARGE SCALE GENOMIC DNA]</scope>
    <source>
        <strain evidence="5 6">RN62</strain>
    </source>
</reference>
<evidence type="ECO:0000256" key="4">
    <source>
        <dbReference type="ARBA" id="ARBA00022842"/>
    </source>
</evidence>
<keyword evidence="4" id="KW-0460">Magnesium</keyword>
<name>A0A3G2L8E7_9FLAO</name>
<dbReference type="InterPro" id="IPR023214">
    <property type="entry name" value="HAD_sf"/>
</dbReference>
<dbReference type="InterPro" id="IPR051400">
    <property type="entry name" value="HAD-like_hydrolase"/>
</dbReference>
<evidence type="ECO:0000313" key="5">
    <source>
        <dbReference type="EMBL" id="AYN68451.1"/>
    </source>
</evidence>
<dbReference type="SFLD" id="SFLDG01129">
    <property type="entry name" value="C1.5:_HAD__Beta-PGM__Phosphata"/>
    <property type="match status" value="1"/>
</dbReference>
<dbReference type="KEGG" id="emar:D1013_14200"/>
<protein>
    <submittedName>
        <fullName evidence="5">HAD family hydrolase</fullName>
    </submittedName>
</protein>